<name>A0ABT7A3A7_9ACTN</name>
<evidence type="ECO:0000313" key="2">
    <source>
        <dbReference type="Proteomes" id="UP001214441"/>
    </source>
</evidence>
<comment type="caution">
    <text evidence="1">The sequence shown here is derived from an EMBL/GenBank/DDBJ whole genome shotgun (WGS) entry which is preliminary data.</text>
</comment>
<dbReference type="Proteomes" id="UP001214441">
    <property type="component" value="Unassembled WGS sequence"/>
</dbReference>
<gene>
    <name evidence="1" type="ORF">NMN56_028485</name>
</gene>
<dbReference type="Gene3D" id="1.10.287.1080">
    <property type="entry name" value="MazG-like"/>
    <property type="match status" value="1"/>
</dbReference>
<accession>A0ABT7A3A7</accession>
<organism evidence="1 2">
    <name type="scientific">Streptomyces iconiensis</name>
    <dbReference type="NCBI Taxonomy" id="1384038"/>
    <lineage>
        <taxon>Bacteria</taxon>
        <taxon>Bacillati</taxon>
        <taxon>Actinomycetota</taxon>
        <taxon>Actinomycetes</taxon>
        <taxon>Kitasatosporales</taxon>
        <taxon>Streptomycetaceae</taxon>
        <taxon>Streptomyces</taxon>
    </lineage>
</organism>
<reference evidence="1 2" key="1">
    <citation type="submission" date="2023-05" db="EMBL/GenBank/DDBJ databases">
        <title>Streptantibioticus silvisoli sp. nov., acidotolerant actinomycetes 1 from pine litter.</title>
        <authorList>
            <person name="Swiecimska M."/>
            <person name="Golinska P."/>
            <person name="Sangal V."/>
            <person name="Wachnowicz B."/>
            <person name="Goodfellow M."/>
        </authorList>
    </citation>
    <scope>NUCLEOTIDE SEQUENCE [LARGE SCALE GENOMIC DNA]</scope>
    <source>
        <strain evidence="1 2">DSM 42109</strain>
    </source>
</reference>
<dbReference type="EMBL" id="JANCPR020000032">
    <property type="protein sequence ID" value="MDJ1135814.1"/>
    <property type="molecule type" value="Genomic_DNA"/>
</dbReference>
<evidence type="ECO:0000313" key="1">
    <source>
        <dbReference type="EMBL" id="MDJ1135814.1"/>
    </source>
</evidence>
<dbReference type="RefSeq" id="WP_274046509.1">
    <property type="nucleotide sequence ID" value="NZ_JANCPR020000032.1"/>
</dbReference>
<proteinExistence type="predicted"/>
<dbReference type="SUPFAM" id="SSF101386">
    <property type="entry name" value="all-alpha NTP pyrophosphatases"/>
    <property type="match status" value="1"/>
</dbReference>
<keyword evidence="2" id="KW-1185">Reference proteome</keyword>
<sequence length="103" mass="11227">MPRQLAGRCRVRGLRVVGFAEVPIEGGEGVGSLLSPGNSTTARRRKDLPDVGDELADVFLCLTAPAEMNRIGLDHEVNEKIDENGRRVYRTNKDGVPKRVAEG</sequence>
<protein>
    <submittedName>
        <fullName evidence="1">Uncharacterized protein</fullName>
    </submittedName>
</protein>